<evidence type="ECO:0000313" key="2">
    <source>
        <dbReference type="EMBL" id="AIX97053.1"/>
    </source>
</evidence>
<reference evidence="2" key="1">
    <citation type="submission" date="2013-12" db="EMBL/GenBank/DDBJ databases">
        <authorList>
            <person name="Schubert J."/>
        </authorList>
    </citation>
    <scope>NUCLEOTIDE SEQUENCE</scope>
</reference>
<gene>
    <name evidence="2" type="primary">obp7</name>
</gene>
<dbReference type="GO" id="GO:0005549">
    <property type="term" value="F:odorant binding"/>
    <property type="evidence" value="ECO:0007669"/>
    <property type="project" value="InterPro"/>
</dbReference>
<sequence>MARTMYVFFFLAFAAVSWAVPSCSLPEKEAEITRKCAQDNGIDPQMPELDMTSKDVQCALKCILEQGNYVDESGKILVEAFKQYDIKIGKVNEEESYECLQKLPDIKNCEDVVPIDMCREWSTKYLGN</sequence>
<feature type="signal peptide" evidence="1">
    <location>
        <begin position="1"/>
        <end position="19"/>
    </location>
</feature>
<dbReference type="InterPro" id="IPR036728">
    <property type="entry name" value="PBP_GOBP_sf"/>
</dbReference>
<name>A0A1I9HZP5_9CUCU</name>
<proteinExistence type="evidence at transcript level"/>
<accession>A0A1I9HZP5</accession>
<reference evidence="2" key="2">
    <citation type="journal article" date="2014" name="Comp. Biochem. Physiol. Part D Genomics Proteomics">
        <title>Analysis of chemosensory gene families in the beetle Monochamus alternatus and its parasitoid Dastarcus helophoroides.</title>
        <authorList>
            <person name="Wang J."/>
            <person name="Li D.Z."/>
            <person name="Min S.F."/>
            <person name="Mi F."/>
            <person name="Zhou S.S."/>
            <person name="Wang M.Q."/>
        </authorList>
    </citation>
    <scope>NUCLEOTIDE SEQUENCE</scope>
</reference>
<keyword evidence="1" id="KW-0732">Signal</keyword>
<dbReference type="EMBL" id="KF984170">
    <property type="protein sequence ID" value="AIX97053.1"/>
    <property type="molecule type" value="mRNA"/>
</dbReference>
<dbReference type="Gene3D" id="1.10.238.20">
    <property type="entry name" value="Pheromone/general odorant binding protein domain"/>
    <property type="match status" value="1"/>
</dbReference>
<dbReference type="SUPFAM" id="SSF47565">
    <property type="entry name" value="Insect pheromone/odorant-binding proteins"/>
    <property type="match status" value="1"/>
</dbReference>
<dbReference type="AlphaFoldDB" id="A0A1I9HZP5"/>
<organism evidence="2">
    <name type="scientific">Dastarcus helophoroides</name>
    <dbReference type="NCBI Taxonomy" id="1169899"/>
    <lineage>
        <taxon>Eukaryota</taxon>
        <taxon>Metazoa</taxon>
        <taxon>Ecdysozoa</taxon>
        <taxon>Arthropoda</taxon>
        <taxon>Hexapoda</taxon>
        <taxon>Insecta</taxon>
        <taxon>Pterygota</taxon>
        <taxon>Neoptera</taxon>
        <taxon>Endopterygota</taxon>
        <taxon>Coleoptera</taxon>
        <taxon>Polyphaga</taxon>
        <taxon>Cucujiformia</taxon>
        <taxon>Coccinelloidea</taxon>
        <taxon>Bothrideridae</taxon>
        <taxon>Dastarcus</taxon>
    </lineage>
</organism>
<protein>
    <submittedName>
        <fullName evidence="2">Odorant-binding protein 7</fullName>
    </submittedName>
</protein>
<evidence type="ECO:0000256" key="1">
    <source>
        <dbReference type="SAM" id="SignalP"/>
    </source>
</evidence>
<dbReference type="CDD" id="cd23992">
    <property type="entry name" value="PBP_GOBP"/>
    <property type="match status" value="1"/>
</dbReference>
<feature type="chain" id="PRO_5012362400" evidence="1">
    <location>
        <begin position="20"/>
        <end position="128"/>
    </location>
</feature>